<sequence length="121" mass="13480">MRCHERRDYVDSEIKDMPAASQLRFLMRLRNDLENGNSETWGIGLVGGSSVVPVARLRSAGWRATTSSFSKFSSKGEMIKRSSSSRSTRSVARLSRISNTSREGPHYPSFEKHAASALESQ</sequence>
<gene>
    <name evidence="2" type="ORF">HAX54_006176</name>
</gene>
<evidence type="ECO:0000256" key="1">
    <source>
        <dbReference type="SAM" id="MobiDB-lite"/>
    </source>
</evidence>
<proteinExistence type="predicted"/>
<name>A0ABS8TB89_DATST</name>
<evidence type="ECO:0000313" key="3">
    <source>
        <dbReference type="Proteomes" id="UP000823775"/>
    </source>
</evidence>
<keyword evidence="3" id="KW-1185">Reference proteome</keyword>
<dbReference type="Proteomes" id="UP000823775">
    <property type="component" value="Unassembled WGS sequence"/>
</dbReference>
<feature type="compositionally biased region" description="Basic and acidic residues" evidence="1">
    <location>
        <begin position="103"/>
        <end position="114"/>
    </location>
</feature>
<protein>
    <submittedName>
        <fullName evidence="2">Uncharacterized protein</fullName>
    </submittedName>
</protein>
<feature type="compositionally biased region" description="Low complexity" evidence="1">
    <location>
        <begin position="73"/>
        <end position="96"/>
    </location>
</feature>
<organism evidence="2 3">
    <name type="scientific">Datura stramonium</name>
    <name type="common">Jimsonweed</name>
    <name type="synonym">Common thornapple</name>
    <dbReference type="NCBI Taxonomy" id="4076"/>
    <lineage>
        <taxon>Eukaryota</taxon>
        <taxon>Viridiplantae</taxon>
        <taxon>Streptophyta</taxon>
        <taxon>Embryophyta</taxon>
        <taxon>Tracheophyta</taxon>
        <taxon>Spermatophyta</taxon>
        <taxon>Magnoliopsida</taxon>
        <taxon>eudicotyledons</taxon>
        <taxon>Gunneridae</taxon>
        <taxon>Pentapetalae</taxon>
        <taxon>asterids</taxon>
        <taxon>lamiids</taxon>
        <taxon>Solanales</taxon>
        <taxon>Solanaceae</taxon>
        <taxon>Solanoideae</taxon>
        <taxon>Datureae</taxon>
        <taxon>Datura</taxon>
    </lineage>
</organism>
<dbReference type="EMBL" id="JACEIK010001308">
    <property type="protein sequence ID" value="MCD7468198.1"/>
    <property type="molecule type" value="Genomic_DNA"/>
</dbReference>
<comment type="caution">
    <text evidence="2">The sequence shown here is derived from an EMBL/GenBank/DDBJ whole genome shotgun (WGS) entry which is preliminary data.</text>
</comment>
<evidence type="ECO:0000313" key="2">
    <source>
        <dbReference type="EMBL" id="MCD7468198.1"/>
    </source>
</evidence>
<reference evidence="2 3" key="1">
    <citation type="journal article" date="2021" name="BMC Genomics">
        <title>Datura genome reveals duplications of psychoactive alkaloid biosynthetic genes and high mutation rate following tissue culture.</title>
        <authorList>
            <person name="Rajewski A."/>
            <person name="Carter-House D."/>
            <person name="Stajich J."/>
            <person name="Litt A."/>
        </authorList>
    </citation>
    <scope>NUCLEOTIDE SEQUENCE [LARGE SCALE GENOMIC DNA]</scope>
    <source>
        <strain evidence="2">AR-01</strain>
    </source>
</reference>
<feature type="region of interest" description="Disordered" evidence="1">
    <location>
        <begin position="73"/>
        <end position="121"/>
    </location>
</feature>
<accession>A0ABS8TB89</accession>